<reference evidence="1 2" key="1">
    <citation type="submission" date="2014-09" db="EMBL/GenBank/DDBJ databases">
        <title>Vibrio maritimus JCM 19235. (C45) whole genome shotgun sequence.</title>
        <authorList>
            <person name="Sawabe T."/>
            <person name="Meirelles P."/>
            <person name="Nakanishi M."/>
            <person name="Sayaka M."/>
            <person name="Hattori M."/>
            <person name="Ohkuma M."/>
        </authorList>
    </citation>
    <scope>NUCLEOTIDE SEQUENCE [LARGE SCALE GENOMIC DNA]</scope>
    <source>
        <strain evidence="2">JCM19235</strain>
    </source>
</reference>
<dbReference type="Proteomes" id="UP000029228">
    <property type="component" value="Unassembled WGS sequence"/>
</dbReference>
<evidence type="ECO:0000313" key="1">
    <source>
        <dbReference type="EMBL" id="GAL16701.1"/>
    </source>
</evidence>
<reference evidence="1 2" key="2">
    <citation type="submission" date="2014-09" db="EMBL/GenBank/DDBJ databases">
        <authorList>
            <consortium name="NBRP consortium"/>
            <person name="Sawabe T."/>
            <person name="Meirelles P."/>
            <person name="Nakanishi M."/>
            <person name="Sayaka M."/>
            <person name="Hattori M."/>
            <person name="Ohkuma M."/>
        </authorList>
    </citation>
    <scope>NUCLEOTIDE SEQUENCE [LARGE SCALE GENOMIC DNA]</scope>
    <source>
        <strain evidence="2">JCM19235</strain>
    </source>
</reference>
<comment type="caution">
    <text evidence="1">The sequence shown here is derived from an EMBL/GenBank/DDBJ whole genome shotgun (WGS) entry which is preliminary data.</text>
</comment>
<keyword evidence="2" id="KW-1185">Reference proteome</keyword>
<name>A0A090RN65_9VIBR</name>
<proteinExistence type="predicted"/>
<dbReference type="EMBL" id="BBMR01000001">
    <property type="protein sequence ID" value="GAL16701.1"/>
    <property type="molecule type" value="Genomic_DNA"/>
</dbReference>
<evidence type="ECO:0000313" key="2">
    <source>
        <dbReference type="Proteomes" id="UP000029228"/>
    </source>
</evidence>
<gene>
    <name evidence="1" type="ORF">JCM19235_5250</name>
</gene>
<dbReference type="AlphaFoldDB" id="A0A090RN65"/>
<sequence length="69" mass="7841">MTLKYHEIINIPEKGFFVLDEQHKVRGPFITKEIAYEFGRSIELLKGSALAALTGEGKETRHSFFSGQK</sequence>
<organism evidence="1 2">
    <name type="scientific">Vibrio maritimus</name>
    <dbReference type="NCBI Taxonomy" id="990268"/>
    <lineage>
        <taxon>Bacteria</taxon>
        <taxon>Pseudomonadati</taxon>
        <taxon>Pseudomonadota</taxon>
        <taxon>Gammaproteobacteria</taxon>
        <taxon>Vibrionales</taxon>
        <taxon>Vibrionaceae</taxon>
        <taxon>Vibrio</taxon>
    </lineage>
</organism>
<protein>
    <submittedName>
        <fullName evidence="1">Uncharacterized protein</fullName>
    </submittedName>
</protein>
<accession>A0A090RN65</accession>
<dbReference type="STRING" id="990268.JCM19235_5250"/>